<comment type="caution">
    <text evidence="2">The sequence shown here is derived from an EMBL/GenBank/DDBJ whole genome shotgun (WGS) entry which is preliminary data.</text>
</comment>
<dbReference type="Pfam" id="PF04367">
    <property type="entry name" value="DUF502"/>
    <property type="match status" value="1"/>
</dbReference>
<keyword evidence="1" id="KW-1133">Transmembrane helix</keyword>
<reference evidence="3" key="1">
    <citation type="journal article" date="2019" name="Int. J. Syst. Evol. Microbiol.">
        <title>The Global Catalogue of Microorganisms (GCM) 10K type strain sequencing project: providing services to taxonomists for standard genome sequencing and annotation.</title>
        <authorList>
            <consortium name="The Broad Institute Genomics Platform"/>
            <consortium name="The Broad Institute Genome Sequencing Center for Infectious Disease"/>
            <person name="Wu L."/>
            <person name="Ma J."/>
        </authorList>
    </citation>
    <scope>NUCLEOTIDE SEQUENCE [LARGE SCALE GENOMIC DNA]</scope>
    <source>
        <strain evidence="3">CGMCC 1.16031</strain>
    </source>
</reference>
<dbReference type="Proteomes" id="UP001596364">
    <property type="component" value="Unassembled WGS sequence"/>
</dbReference>
<dbReference type="EMBL" id="JBHSUS010000001">
    <property type="protein sequence ID" value="MFC6441502.1"/>
    <property type="molecule type" value="Genomic_DNA"/>
</dbReference>
<accession>A0ABW1XN09</accession>
<keyword evidence="1" id="KW-0472">Membrane</keyword>
<evidence type="ECO:0000256" key="1">
    <source>
        <dbReference type="SAM" id="Phobius"/>
    </source>
</evidence>
<sequence length="195" mass="21286">MRKLANLVLTGLLTVLPVALTLWVLFWAFSSLESLVGPFIPAHWYFPGAGILTGLALLVAVGLLVHGFAFRLLINLSDRLLEKIPLVKSLYAALQDVATLFNQNKHANLNKAVMVEISEGMQLIGFITNEEVGKTLLGNEDVVAVYMPFSYQIGGYTLYVSRSKLTPLDIPVEQAMRMAITGSGPGKAKKSNKLK</sequence>
<organism evidence="2 3">
    <name type="scientific">Pseudobowmanella zhangzhouensis</name>
    <dbReference type="NCBI Taxonomy" id="1537679"/>
    <lineage>
        <taxon>Bacteria</taxon>
        <taxon>Pseudomonadati</taxon>
        <taxon>Pseudomonadota</taxon>
        <taxon>Gammaproteobacteria</taxon>
        <taxon>Alteromonadales</taxon>
        <taxon>Alteromonadaceae</taxon>
    </lineage>
</organism>
<evidence type="ECO:0000313" key="3">
    <source>
        <dbReference type="Proteomes" id="UP001596364"/>
    </source>
</evidence>
<feature type="transmembrane region" description="Helical" evidence="1">
    <location>
        <begin position="49"/>
        <end position="74"/>
    </location>
</feature>
<name>A0ABW1XN09_9ALTE</name>
<dbReference type="InterPro" id="IPR007462">
    <property type="entry name" value="COV1-like"/>
</dbReference>
<protein>
    <submittedName>
        <fullName evidence="2">DUF502 domain-containing protein</fullName>
    </submittedName>
</protein>
<dbReference type="RefSeq" id="WP_131257739.1">
    <property type="nucleotide sequence ID" value="NZ_JBHSUS010000001.1"/>
</dbReference>
<proteinExistence type="predicted"/>
<dbReference type="PANTHER" id="PTHR31876:SF26">
    <property type="entry name" value="PROTEIN LIKE COV 2"/>
    <property type="match status" value="1"/>
</dbReference>
<keyword evidence="1" id="KW-0812">Transmembrane</keyword>
<gene>
    <name evidence="2" type="ORF">ACFP85_15220</name>
</gene>
<evidence type="ECO:0000313" key="2">
    <source>
        <dbReference type="EMBL" id="MFC6441502.1"/>
    </source>
</evidence>
<dbReference type="PANTHER" id="PTHR31876">
    <property type="entry name" value="COV-LIKE PROTEIN 1"/>
    <property type="match status" value="1"/>
</dbReference>
<feature type="transmembrane region" description="Helical" evidence="1">
    <location>
        <begin position="7"/>
        <end position="29"/>
    </location>
</feature>
<keyword evidence="3" id="KW-1185">Reference proteome</keyword>